<evidence type="ECO:0000256" key="1">
    <source>
        <dbReference type="SAM" id="Coils"/>
    </source>
</evidence>
<keyword evidence="1" id="KW-0175">Coiled coil</keyword>
<name>A0A517VY24_9PLAN</name>
<sequence length="289" mass="32063">MHKSGVVFVWLVAAAAVGAVLLTSKMLDVRGSWLKAVEKNAEQIQKNEAEIEAKEAESKALRGELTRLMLGWDRYWDANVTVDASGAIQVNIGGNQGLGGAQQGDNPAAQPIIFAFQPDQSKPNGVAYVGAFRVSALEANRAQLIPIAPPQSGEVATWKNGGWRLRALVPPNYISTLVTLRDDLVEREQQLKRKQDRIQDLNRLLAAAKERLDARVSELIGSENAPQEQALPIELRIGLVAGLEEEEQIRNQEFQETDKLRRDLLRVYTTQQDLIKEVTELTKQLPTKK</sequence>
<evidence type="ECO:0000313" key="3">
    <source>
        <dbReference type="Proteomes" id="UP000318704"/>
    </source>
</evidence>
<proteinExistence type="predicted"/>
<feature type="coiled-coil region" evidence="1">
    <location>
        <begin position="177"/>
        <end position="218"/>
    </location>
</feature>
<protein>
    <submittedName>
        <fullName evidence="2">Uncharacterized protein</fullName>
    </submittedName>
</protein>
<dbReference type="RefSeq" id="WP_144986183.1">
    <property type="nucleotide sequence ID" value="NZ_CP037920.1"/>
</dbReference>
<gene>
    <name evidence="2" type="ORF">V144x_33780</name>
</gene>
<reference evidence="2 3" key="1">
    <citation type="submission" date="2019-03" db="EMBL/GenBank/DDBJ databases">
        <title>Deep-cultivation of Planctomycetes and their phenomic and genomic characterization uncovers novel biology.</title>
        <authorList>
            <person name="Wiegand S."/>
            <person name="Jogler M."/>
            <person name="Boedeker C."/>
            <person name="Pinto D."/>
            <person name="Vollmers J."/>
            <person name="Rivas-Marin E."/>
            <person name="Kohn T."/>
            <person name="Peeters S.H."/>
            <person name="Heuer A."/>
            <person name="Rast P."/>
            <person name="Oberbeckmann S."/>
            <person name="Bunk B."/>
            <person name="Jeske O."/>
            <person name="Meyerdierks A."/>
            <person name="Storesund J.E."/>
            <person name="Kallscheuer N."/>
            <person name="Luecker S."/>
            <person name="Lage O.M."/>
            <person name="Pohl T."/>
            <person name="Merkel B.J."/>
            <person name="Hornburger P."/>
            <person name="Mueller R.-W."/>
            <person name="Bruemmer F."/>
            <person name="Labrenz M."/>
            <person name="Spormann A.M."/>
            <person name="Op den Camp H."/>
            <person name="Overmann J."/>
            <person name="Amann R."/>
            <person name="Jetten M.S.M."/>
            <person name="Mascher T."/>
            <person name="Medema M.H."/>
            <person name="Devos D.P."/>
            <person name="Kaster A.-K."/>
            <person name="Ovreas L."/>
            <person name="Rohde M."/>
            <person name="Galperin M.Y."/>
            <person name="Jogler C."/>
        </authorList>
    </citation>
    <scope>NUCLEOTIDE SEQUENCE [LARGE SCALE GENOMIC DNA]</scope>
    <source>
        <strain evidence="2 3">V144</strain>
    </source>
</reference>
<accession>A0A517VY24</accession>
<dbReference type="Proteomes" id="UP000318704">
    <property type="component" value="Chromosome"/>
</dbReference>
<dbReference type="AlphaFoldDB" id="A0A517VY24"/>
<dbReference type="KEGG" id="gaw:V144x_33780"/>
<feature type="coiled-coil region" evidence="1">
    <location>
        <begin position="34"/>
        <end position="64"/>
    </location>
</feature>
<dbReference type="EMBL" id="CP037920">
    <property type="protein sequence ID" value="QDT97895.1"/>
    <property type="molecule type" value="Genomic_DNA"/>
</dbReference>
<evidence type="ECO:0000313" key="2">
    <source>
        <dbReference type="EMBL" id="QDT97895.1"/>
    </source>
</evidence>
<organism evidence="2 3">
    <name type="scientific">Gimesia aquarii</name>
    <dbReference type="NCBI Taxonomy" id="2527964"/>
    <lineage>
        <taxon>Bacteria</taxon>
        <taxon>Pseudomonadati</taxon>
        <taxon>Planctomycetota</taxon>
        <taxon>Planctomycetia</taxon>
        <taxon>Planctomycetales</taxon>
        <taxon>Planctomycetaceae</taxon>
        <taxon>Gimesia</taxon>
    </lineage>
</organism>